<sequence>GVLHVTSFKNALGANYLAHFRNYEAIPPIETVKEWFPTIGYSGTIEGTLKKASFLLAELVAFQAPNSSTYIKKRASQGKKPGATIGRRRKQSTILASTIIHYEFASGRDVSIASTAEDDPGKSNPNDSISKQQVIDKGTKIFSFDHIITSTNPHVLVDKTKSASEGLETVYTKA</sequence>
<reference evidence="1" key="1">
    <citation type="journal article" date="2022" name="Int. J. Mol. Sci.">
        <title>Draft Genome of Tanacetum Coccineum: Genomic Comparison of Closely Related Tanacetum-Family Plants.</title>
        <authorList>
            <person name="Yamashiro T."/>
            <person name="Shiraishi A."/>
            <person name="Nakayama K."/>
            <person name="Satake H."/>
        </authorList>
    </citation>
    <scope>NUCLEOTIDE SEQUENCE</scope>
</reference>
<evidence type="ECO:0000313" key="1">
    <source>
        <dbReference type="EMBL" id="GJS75393.1"/>
    </source>
</evidence>
<proteinExistence type="predicted"/>
<comment type="caution">
    <text evidence="1">The sequence shown here is derived from an EMBL/GenBank/DDBJ whole genome shotgun (WGS) entry which is preliminary data.</text>
</comment>
<feature type="non-terminal residue" evidence="1">
    <location>
        <position position="1"/>
    </location>
</feature>
<evidence type="ECO:0000313" key="2">
    <source>
        <dbReference type="Proteomes" id="UP001151760"/>
    </source>
</evidence>
<gene>
    <name evidence="1" type="ORF">Tco_0725274</name>
</gene>
<organism evidence="1 2">
    <name type="scientific">Tanacetum coccineum</name>
    <dbReference type="NCBI Taxonomy" id="301880"/>
    <lineage>
        <taxon>Eukaryota</taxon>
        <taxon>Viridiplantae</taxon>
        <taxon>Streptophyta</taxon>
        <taxon>Embryophyta</taxon>
        <taxon>Tracheophyta</taxon>
        <taxon>Spermatophyta</taxon>
        <taxon>Magnoliopsida</taxon>
        <taxon>eudicotyledons</taxon>
        <taxon>Gunneridae</taxon>
        <taxon>Pentapetalae</taxon>
        <taxon>asterids</taxon>
        <taxon>campanulids</taxon>
        <taxon>Asterales</taxon>
        <taxon>Asteraceae</taxon>
        <taxon>Asteroideae</taxon>
        <taxon>Anthemideae</taxon>
        <taxon>Anthemidinae</taxon>
        <taxon>Tanacetum</taxon>
    </lineage>
</organism>
<dbReference type="EMBL" id="BQNB010010300">
    <property type="protein sequence ID" value="GJS75393.1"/>
    <property type="molecule type" value="Genomic_DNA"/>
</dbReference>
<protein>
    <submittedName>
        <fullName evidence="1">Uncharacterized protein</fullName>
    </submittedName>
</protein>
<keyword evidence="2" id="KW-1185">Reference proteome</keyword>
<name>A0ABQ4YEK2_9ASTR</name>
<dbReference type="Proteomes" id="UP001151760">
    <property type="component" value="Unassembled WGS sequence"/>
</dbReference>
<accession>A0ABQ4YEK2</accession>
<reference evidence="1" key="2">
    <citation type="submission" date="2022-01" db="EMBL/GenBank/DDBJ databases">
        <authorList>
            <person name="Yamashiro T."/>
            <person name="Shiraishi A."/>
            <person name="Satake H."/>
            <person name="Nakayama K."/>
        </authorList>
    </citation>
    <scope>NUCLEOTIDE SEQUENCE</scope>
</reference>